<dbReference type="Gene3D" id="3.40.50.12780">
    <property type="entry name" value="N-terminal domain of ligase-like"/>
    <property type="match status" value="2"/>
</dbReference>
<dbReference type="PROSITE" id="PS50075">
    <property type="entry name" value="CARRIER"/>
    <property type="match status" value="2"/>
</dbReference>
<dbReference type="SUPFAM" id="SSF52777">
    <property type="entry name" value="CoA-dependent acyltransferases"/>
    <property type="match status" value="4"/>
</dbReference>
<dbReference type="PANTHER" id="PTHR45527">
    <property type="entry name" value="NONRIBOSOMAL PEPTIDE SYNTHETASE"/>
    <property type="match status" value="1"/>
</dbReference>
<comment type="caution">
    <text evidence="6">The sequence shown here is derived from an EMBL/GenBank/DDBJ whole genome shotgun (WGS) entry which is preliminary data.</text>
</comment>
<dbReference type="InterPro" id="IPR042099">
    <property type="entry name" value="ANL_N_sf"/>
</dbReference>
<dbReference type="GO" id="GO:0016874">
    <property type="term" value="F:ligase activity"/>
    <property type="evidence" value="ECO:0007669"/>
    <property type="project" value="UniProtKB-KW"/>
</dbReference>
<evidence type="ECO:0000256" key="4">
    <source>
        <dbReference type="ARBA" id="ARBA00029454"/>
    </source>
</evidence>
<keyword evidence="2" id="KW-0597">Phosphoprotein</keyword>
<dbReference type="InterPro" id="IPR006162">
    <property type="entry name" value="Ppantetheine_attach_site"/>
</dbReference>
<keyword evidence="3" id="KW-0436">Ligase</keyword>
<evidence type="ECO:0000313" key="6">
    <source>
        <dbReference type="EMBL" id="KAF5867504.1"/>
    </source>
</evidence>
<evidence type="ECO:0000259" key="5">
    <source>
        <dbReference type="PROSITE" id="PS50075"/>
    </source>
</evidence>
<dbReference type="GO" id="GO:0031177">
    <property type="term" value="F:phosphopantetheine binding"/>
    <property type="evidence" value="ECO:0007669"/>
    <property type="project" value="TreeGrafter"/>
</dbReference>
<dbReference type="InterPro" id="IPR023213">
    <property type="entry name" value="CAT-like_dom_sf"/>
</dbReference>
<protein>
    <submittedName>
        <fullName evidence="6">Putative nonribosomal peptide synthase -like protein</fullName>
    </submittedName>
</protein>
<comment type="similarity">
    <text evidence="4">Belongs to the NRP synthetase family.</text>
</comment>
<dbReference type="SUPFAM" id="SSF56801">
    <property type="entry name" value="Acetyl-CoA synthetase-like"/>
    <property type="match status" value="2"/>
</dbReference>
<dbReference type="InterPro" id="IPR010071">
    <property type="entry name" value="AA_adenyl_dom"/>
</dbReference>
<organism evidence="6 7">
    <name type="scientific">Botrytis fragariae</name>
    <dbReference type="NCBI Taxonomy" id="1964551"/>
    <lineage>
        <taxon>Eukaryota</taxon>
        <taxon>Fungi</taxon>
        <taxon>Dikarya</taxon>
        <taxon>Ascomycota</taxon>
        <taxon>Pezizomycotina</taxon>
        <taxon>Leotiomycetes</taxon>
        <taxon>Helotiales</taxon>
        <taxon>Sclerotiniaceae</taxon>
        <taxon>Botrytis</taxon>
    </lineage>
</organism>
<dbReference type="InterPro" id="IPR020845">
    <property type="entry name" value="AMP-binding_CS"/>
</dbReference>
<dbReference type="Gene3D" id="3.30.559.10">
    <property type="entry name" value="Chloramphenicol acetyltransferase-like domain"/>
    <property type="match status" value="2"/>
</dbReference>
<evidence type="ECO:0000256" key="3">
    <source>
        <dbReference type="ARBA" id="ARBA00022598"/>
    </source>
</evidence>
<sequence>MQVDPGCYGDCKSFCNLVSQHANLHPDSIALSYNGDTLSYAELETQSTRIATLLYNRGVRTRDKVPILTSRCSLMVVCLLAISKIGACYIPMDITWSSERIRIVLSTINADIMISTESETGTIVSNNMVLKSEIEATLGQRNGESQLYHHVGYENLEDPAYIIFTSGTTGVPKGVVISNASLFNYVQQGGVSKPFNMNVKPGDKVVLLFSIGFDACTGVLFSTLCNGGQLVLSSQTRFIDDLKTCDILPITPSVLATIQYPESFTNIKSIFLGGESPNHTLIKKWWRPDRKIFNAYGPTETTISSSIFEVLQDQPILLGSPMEGSRILLLDENLEESAEGEICISGPGLAIGYFKNEDMTKQKFINWKGIRVYRTGDFGRRNVDGDGIIFLGRQDSLVKNRGFLINLETEVVPALRAFEGVTAAIALLHEGRLVAFIAPKIEPSLVRNWLARHYDTFLVPDILHSFYSLPLSHNGKVDIPYLRSQLQDVPEPQEIDNKRGTTMQILISGVALALGISESKICPKSSFWDLGGNSLSAMKLLSYLHKHNLTLSVVDLFSSQSLRLTASLVHAIDTGTSQITTSQDESKMDSFSHQLTEFPMTVVQSSMIKACLRKPLANYLLISISCDDCEVLEAGRLKRAWEMIIKRHLIFSTTFDLLKGTQATSEVSEIDWIEISSHSKNIESTIRNVSDELLSLPETPCTGHAFQPVNAFRVIRDHKRSFNLLWLVHHSQIDGWSMSILMEDLKAVLGGKALSCPGKFSDFVHKRSRYVEKTREGSVDFWKTIFHGHSPTYSLKRSKPDMNRLEDELISFPDEVLKLGISCANLEASSRRLKVSVPVIIYASLSLLLRTYLADDKVNFGVVISGRSLAVPLIHNTVGPLINTCPFPVDLSGSTNKMDLLNHVQERLLKIIDQQWSAADYLESIPGDNSWLLNPIVAIEYDLPEIPCPINSGTWKFQYKSFVESGLTISIGKDQGEMFTQFQYSTKEYEPALMKRMQQHFHNIIHGIIDQSTDTTLHVRDKMMNQAEVDSLVYPPQIGPYLDDMKTLKDSFEQAADQWPQFSALESHDGSLTYLELENRANHVATYLAKFIKPNDVVATLSDGSLSWIVTVLSIMKAGGIYAPVDSKLPAKRKGQIIRQAKAMIYIIPYEDYGESLRIAGTRTLFLRSIIKEPLLNTSRLKTKNKPSDAAYLIFTSGSTGHPKGVKASHGPILSYLASPESRLHSKPGRRNAQMLSVGFDVSIAEIFGTLCYGATLVLKNPAHPFSHLTTVDATMATPSLLSSLVTEEFNNLDTIFLAGEAVTQGLVDRWAVNGRNLYNGYGPCECTIVVLIASLRRNQEPTVGKPVPRTACYILDSQRRPVPIGLPGEICISGLSVSQGYLDNEEETCLRFVRDPFCPGQTMYCTGDIGVWTESKEVRYLGREDNQVKVRGFRIELEEVEQAIMSVCRLATGAAAVVQNDNIYAFATPATVDVGSIQRELQNILAYYSLPTRIFAMDRLPLSPNLKINRNVLRDLIISNGHQSNGERASTVMEKLIERIWKEILNLSDFVEIGTGDDFSMLGGNSLMQIKALQKLSDMLACNIPLQLLICNTTLSSLAATLEQYCTHDRRRAFRAFNGKLLAPHSAVSYLEQEIHSLQVTSPSSSSFNIVCKLALRGSLDLTLLAKAVNTLISTNDMLRTRYKTINGHLQRFVSEDVLPTKILKSANELSIGNLINAPFDLSNDQLIRSVVAEEYDQTILIIVSHHIIADKRSLNIMLTQISRNYIDMKYRQPRSDLGKSDPSYNSWISWFPQSPSMLSNSQTKQFWEEFLQPLPQLFPRWQFSSGIATGASQYLDISERLSPHNVSGTYLAACAIAISKLFYVDNVVLGIPYSNRMEAETHNILGTFLDRVPIKIDCSSTNIYNIESFVDSVQASYKSALAHVVPYCELASLMDAENLFDVMVIFHKKEDSHGSNLVIPEIEASNVIKKSDGVQFPLMIEFFEESMRMVCLISYATNMVTSAEITALSGILLETLESLAGKEIP</sequence>
<dbReference type="InterPro" id="IPR009081">
    <property type="entry name" value="PP-bd_ACP"/>
</dbReference>
<dbReference type="PANTHER" id="PTHR45527:SF11">
    <property type="entry name" value="NONRIBOSOMAL PEPTIDE SYNTHETASE 5"/>
    <property type="match status" value="1"/>
</dbReference>
<dbReference type="PROSITE" id="PS00012">
    <property type="entry name" value="PHOSPHOPANTETHEINE"/>
    <property type="match status" value="1"/>
</dbReference>
<keyword evidence="7" id="KW-1185">Reference proteome</keyword>
<name>A0A8H6AGM3_9HELO</name>
<dbReference type="OrthoDB" id="416786at2759"/>
<feature type="domain" description="Carrier" evidence="5">
    <location>
        <begin position="500"/>
        <end position="573"/>
    </location>
</feature>
<dbReference type="Pfam" id="PF00550">
    <property type="entry name" value="PP-binding"/>
    <property type="match status" value="2"/>
</dbReference>
<feature type="domain" description="Carrier" evidence="5">
    <location>
        <begin position="1529"/>
        <end position="1607"/>
    </location>
</feature>
<evidence type="ECO:0000313" key="7">
    <source>
        <dbReference type="Proteomes" id="UP000531561"/>
    </source>
</evidence>
<dbReference type="GO" id="GO:0005737">
    <property type="term" value="C:cytoplasm"/>
    <property type="evidence" value="ECO:0007669"/>
    <property type="project" value="TreeGrafter"/>
</dbReference>
<accession>A0A8H6AGM3</accession>
<proteinExistence type="inferred from homology"/>
<dbReference type="InterPro" id="IPR000873">
    <property type="entry name" value="AMP-dep_synth/lig_dom"/>
</dbReference>
<gene>
    <name evidence="6" type="ORF">Bfra_010477</name>
</gene>
<dbReference type="EMBL" id="JABFCT010000028">
    <property type="protein sequence ID" value="KAF5867504.1"/>
    <property type="molecule type" value="Genomic_DNA"/>
</dbReference>
<dbReference type="GO" id="GO:0044550">
    <property type="term" value="P:secondary metabolite biosynthetic process"/>
    <property type="evidence" value="ECO:0007669"/>
    <property type="project" value="TreeGrafter"/>
</dbReference>
<dbReference type="RefSeq" id="XP_037186453.1">
    <property type="nucleotide sequence ID" value="XM_037340810.1"/>
</dbReference>
<dbReference type="GeneID" id="59264502"/>
<dbReference type="InterPro" id="IPR001242">
    <property type="entry name" value="Condensation_dom"/>
</dbReference>
<evidence type="ECO:0000256" key="2">
    <source>
        <dbReference type="ARBA" id="ARBA00022553"/>
    </source>
</evidence>
<dbReference type="Gene3D" id="3.30.559.30">
    <property type="entry name" value="Nonribosomal peptide synthetase, condensation domain"/>
    <property type="match status" value="2"/>
</dbReference>
<dbReference type="Gene3D" id="1.10.1200.10">
    <property type="entry name" value="ACP-like"/>
    <property type="match status" value="2"/>
</dbReference>
<dbReference type="Pfam" id="PF00668">
    <property type="entry name" value="Condensation"/>
    <property type="match status" value="2"/>
</dbReference>
<dbReference type="InterPro" id="IPR036736">
    <property type="entry name" value="ACP-like_sf"/>
</dbReference>
<dbReference type="SUPFAM" id="SSF47336">
    <property type="entry name" value="ACP-like"/>
    <property type="match status" value="2"/>
</dbReference>
<dbReference type="Gene3D" id="3.30.300.30">
    <property type="match status" value="2"/>
</dbReference>
<keyword evidence="1" id="KW-0596">Phosphopantetheine</keyword>
<dbReference type="GO" id="GO:0043041">
    <property type="term" value="P:amino acid activation for nonribosomal peptide biosynthetic process"/>
    <property type="evidence" value="ECO:0007669"/>
    <property type="project" value="TreeGrafter"/>
</dbReference>
<reference evidence="6 7" key="1">
    <citation type="journal article" date="2020" name="Phytopathology">
        <title>A high-quality genome resource of Botrytis fragariae, a new and rapidly spreading fungal pathogen causing strawberry gray mold in the U.S.A.</title>
        <authorList>
            <person name="Wu Y."/>
            <person name="Saski C.A."/>
            <person name="Schnabel G."/>
            <person name="Xiao S."/>
            <person name="Hu M."/>
        </authorList>
    </citation>
    <scope>NUCLEOTIDE SEQUENCE [LARGE SCALE GENOMIC DNA]</scope>
    <source>
        <strain evidence="6 7">BVB16</strain>
    </source>
</reference>
<dbReference type="NCBIfam" id="TIGR01733">
    <property type="entry name" value="AA-adenyl-dom"/>
    <property type="match status" value="1"/>
</dbReference>
<evidence type="ECO:0000256" key="1">
    <source>
        <dbReference type="ARBA" id="ARBA00022450"/>
    </source>
</evidence>
<dbReference type="Proteomes" id="UP000531561">
    <property type="component" value="Unassembled WGS sequence"/>
</dbReference>
<dbReference type="InterPro" id="IPR045851">
    <property type="entry name" value="AMP-bd_C_sf"/>
</dbReference>
<dbReference type="PROSITE" id="PS00455">
    <property type="entry name" value="AMP_BINDING"/>
    <property type="match status" value="2"/>
</dbReference>
<dbReference type="Pfam" id="PF00501">
    <property type="entry name" value="AMP-binding"/>
    <property type="match status" value="2"/>
</dbReference>